<protein>
    <recommendedName>
        <fullName evidence="3">CAAX prenyl protease 2/Lysostaphin resistance protein A-like domain-containing protein</fullName>
    </recommendedName>
</protein>
<gene>
    <name evidence="4" type="ORF">B5G21_07945</name>
</gene>
<feature type="domain" description="CAAX prenyl protease 2/Lysostaphin resistance protein A-like" evidence="3">
    <location>
        <begin position="397"/>
        <end position="484"/>
    </location>
</feature>
<name>A0A1Y3TZY4_9ACTN</name>
<evidence type="ECO:0000313" key="4">
    <source>
        <dbReference type="EMBL" id="OUN42063.1"/>
    </source>
</evidence>
<feature type="transmembrane region" description="Helical" evidence="2">
    <location>
        <begin position="422"/>
        <end position="442"/>
    </location>
</feature>
<comment type="caution">
    <text evidence="4">The sequence shown here is derived from an EMBL/GenBank/DDBJ whole genome shotgun (WGS) entry which is preliminary data.</text>
</comment>
<evidence type="ECO:0000313" key="5">
    <source>
        <dbReference type="Proteomes" id="UP000196560"/>
    </source>
</evidence>
<keyword evidence="2" id="KW-0472">Membrane</keyword>
<organism evidence="4 5">
    <name type="scientific">Enorma massiliensis</name>
    <dbReference type="NCBI Taxonomy" id="1472761"/>
    <lineage>
        <taxon>Bacteria</taxon>
        <taxon>Bacillati</taxon>
        <taxon>Actinomycetota</taxon>
        <taxon>Coriobacteriia</taxon>
        <taxon>Coriobacteriales</taxon>
        <taxon>Coriobacteriaceae</taxon>
        <taxon>Enorma</taxon>
    </lineage>
</organism>
<dbReference type="SUPFAM" id="SSF103473">
    <property type="entry name" value="MFS general substrate transporter"/>
    <property type="match status" value="1"/>
</dbReference>
<feature type="transmembrane region" description="Helical" evidence="2">
    <location>
        <begin position="112"/>
        <end position="141"/>
    </location>
</feature>
<feature type="transmembrane region" description="Helical" evidence="2">
    <location>
        <begin position="161"/>
        <end position="180"/>
    </location>
</feature>
<dbReference type="InterPro" id="IPR003675">
    <property type="entry name" value="Rce1/LyrA-like_dom"/>
</dbReference>
<evidence type="ECO:0000256" key="2">
    <source>
        <dbReference type="SAM" id="Phobius"/>
    </source>
</evidence>
<dbReference type="STRING" id="1118060.GCA_000311845_00564"/>
<evidence type="ECO:0000259" key="3">
    <source>
        <dbReference type="Pfam" id="PF02517"/>
    </source>
</evidence>
<dbReference type="Pfam" id="PF02517">
    <property type="entry name" value="Rce1-like"/>
    <property type="match status" value="1"/>
</dbReference>
<dbReference type="GO" id="GO:0004175">
    <property type="term" value="F:endopeptidase activity"/>
    <property type="evidence" value="ECO:0007669"/>
    <property type="project" value="UniProtKB-ARBA"/>
</dbReference>
<dbReference type="GO" id="GO:0080120">
    <property type="term" value="P:CAAX-box protein maturation"/>
    <property type="evidence" value="ECO:0007669"/>
    <property type="project" value="UniProtKB-ARBA"/>
</dbReference>
<feature type="region of interest" description="Disordered" evidence="1">
    <location>
        <begin position="225"/>
        <end position="268"/>
    </location>
</feature>
<proteinExistence type="predicted"/>
<keyword evidence="2" id="KW-1133">Transmembrane helix</keyword>
<accession>A0A1Y3TZY4</accession>
<feature type="transmembrane region" description="Helical" evidence="2">
    <location>
        <begin position="351"/>
        <end position="372"/>
    </location>
</feature>
<reference evidence="5" key="1">
    <citation type="submission" date="2017-04" db="EMBL/GenBank/DDBJ databases">
        <title>Function of individual gut microbiota members based on whole genome sequencing of pure cultures obtained from chicken caecum.</title>
        <authorList>
            <person name="Medvecky M."/>
            <person name="Cejkova D."/>
            <person name="Polansky O."/>
            <person name="Karasova D."/>
            <person name="Kubasova T."/>
            <person name="Cizek A."/>
            <person name="Rychlik I."/>
        </authorList>
    </citation>
    <scope>NUCLEOTIDE SEQUENCE [LARGE SCALE GENOMIC DNA]</scope>
    <source>
        <strain evidence="5">An70</strain>
    </source>
</reference>
<dbReference type="AlphaFoldDB" id="A0A1Y3TZY4"/>
<sequence>MMCGTRVPAIHFRATFGCSLRFRAIICRLSAVIWRYYARERLECPNCARQHRACPEVARNVWICGANGYTGTQHVPAGMCQQACANSRSDRPVKAEGGPMPKMDASQRWKNLLLAALAFALMIVMPTLASYVVSYAVIYGAGFVGGEPAIVRVVAFMNENMNLYSALVYLVFGVPVLFWVRGMRNRERARLRHAQLEQQFLESHDAYAEQQPFVLAAASGQRSMAPSTTVGQQPFEPAAASGQQPFVPAAAPGRQPLSGGADSSQRPIASATDFASASFPEPPRPPARYIYYGDRPVAWQLASQGGRAPQAQDGGTPQAQALASVQAELSRQGYSKPTVNARIQGVDRRHFVAAALMGYGMQIVTTLIMVLVNVLLPSVMEEYNTLVDGSGITTYGLMWVISTLALPPLVEEAGFRGLGLTYLERAGVPFAAANIVQALAFGIFHMNLTQGIYTFVLGLALGYVTHRSGSIAPAMLMHLVYNLMGTLGSDLIYSYLPAPFLILLVTNVVALVYAFRLLRPEQGRGATAMQA</sequence>
<dbReference type="InterPro" id="IPR036259">
    <property type="entry name" value="MFS_trans_sf"/>
</dbReference>
<keyword evidence="2" id="KW-0812">Transmembrane</keyword>
<dbReference type="Proteomes" id="UP000196560">
    <property type="component" value="Unassembled WGS sequence"/>
</dbReference>
<keyword evidence="5" id="KW-1185">Reference proteome</keyword>
<feature type="transmembrane region" description="Helical" evidence="2">
    <location>
        <begin position="495"/>
        <end position="515"/>
    </location>
</feature>
<evidence type="ECO:0000256" key="1">
    <source>
        <dbReference type="SAM" id="MobiDB-lite"/>
    </source>
</evidence>
<dbReference type="EMBL" id="NFHO01000009">
    <property type="protein sequence ID" value="OUN42063.1"/>
    <property type="molecule type" value="Genomic_DNA"/>
</dbReference>